<comment type="caution">
    <text evidence="1">The sequence shown here is derived from an EMBL/GenBank/DDBJ whole genome shotgun (WGS) entry which is preliminary data.</text>
</comment>
<name>A0A068SCR0_9FUNG</name>
<protein>
    <submittedName>
        <fullName evidence="1">Uncharacterized protein</fullName>
    </submittedName>
</protein>
<evidence type="ECO:0000313" key="2">
    <source>
        <dbReference type="Proteomes" id="UP000027586"/>
    </source>
</evidence>
<reference evidence="1" key="1">
    <citation type="submission" date="2013-08" db="EMBL/GenBank/DDBJ databases">
        <title>Gene expansion shapes genome architecture in the human pathogen Lichtheimia corymbifera: an evolutionary genomics analysis in the ancient terrestrial Mucorales (Mucoromycotina).</title>
        <authorList>
            <person name="Schwartze V.U."/>
            <person name="Winter S."/>
            <person name="Shelest E."/>
            <person name="Marcet-Houben M."/>
            <person name="Horn F."/>
            <person name="Wehner S."/>
            <person name="Hoffmann K."/>
            <person name="Riege K."/>
            <person name="Sammeth M."/>
            <person name="Nowrousian M."/>
            <person name="Valiante V."/>
            <person name="Linde J."/>
            <person name="Jacobsen I.D."/>
            <person name="Marz M."/>
            <person name="Brakhage A.A."/>
            <person name="Gabaldon T."/>
            <person name="Bocker S."/>
            <person name="Voigt K."/>
        </authorList>
    </citation>
    <scope>NUCLEOTIDE SEQUENCE [LARGE SCALE GENOMIC DNA]</scope>
    <source>
        <strain evidence="1">FSU 9682</strain>
    </source>
</reference>
<dbReference type="EMBL" id="CBTN010000085">
    <property type="protein sequence ID" value="CDH60183.1"/>
    <property type="molecule type" value="Genomic_DNA"/>
</dbReference>
<proteinExistence type="predicted"/>
<dbReference type="Proteomes" id="UP000027586">
    <property type="component" value="Unassembled WGS sequence"/>
</dbReference>
<dbReference type="AlphaFoldDB" id="A0A068SCR0"/>
<evidence type="ECO:0000313" key="1">
    <source>
        <dbReference type="EMBL" id="CDH60183.1"/>
    </source>
</evidence>
<accession>A0A068SCR0</accession>
<sequence length="83" mass="9239">MSKIYITDGDGGVQPFTLFLVSEQTSNPDPSICTYFASSDNTTDTSMMSPSELVERVLRLEEQIYGIKTNKSKPGVIVSTWRE</sequence>
<keyword evidence="2" id="KW-1185">Reference proteome</keyword>
<dbReference type="VEuPathDB" id="FungiDB:LCOR_10972.1"/>
<organism evidence="1 2">
    <name type="scientific">Lichtheimia corymbifera JMRC:FSU:9682</name>
    <dbReference type="NCBI Taxonomy" id="1263082"/>
    <lineage>
        <taxon>Eukaryota</taxon>
        <taxon>Fungi</taxon>
        <taxon>Fungi incertae sedis</taxon>
        <taxon>Mucoromycota</taxon>
        <taxon>Mucoromycotina</taxon>
        <taxon>Mucoromycetes</taxon>
        <taxon>Mucorales</taxon>
        <taxon>Lichtheimiaceae</taxon>
        <taxon>Lichtheimia</taxon>
    </lineage>
</organism>
<gene>
    <name evidence="1" type="ORF">LCOR_10972.1</name>
</gene>